<organism evidence="2 3">
    <name type="scientific">Prorocentrum cordatum</name>
    <dbReference type="NCBI Taxonomy" id="2364126"/>
    <lineage>
        <taxon>Eukaryota</taxon>
        <taxon>Sar</taxon>
        <taxon>Alveolata</taxon>
        <taxon>Dinophyceae</taxon>
        <taxon>Prorocentrales</taxon>
        <taxon>Prorocentraceae</taxon>
        <taxon>Prorocentrum</taxon>
    </lineage>
</organism>
<reference evidence="2" key="1">
    <citation type="submission" date="2023-10" db="EMBL/GenBank/DDBJ databases">
        <authorList>
            <person name="Chen Y."/>
            <person name="Shah S."/>
            <person name="Dougan E. K."/>
            <person name="Thang M."/>
            <person name="Chan C."/>
        </authorList>
    </citation>
    <scope>NUCLEOTIDE SEQUENCE [LARGE SCALE GENOMIC DNA]</scope>
</reference>
<proteinExistence type="predicted"/>
<gene>
    <name evidence="2" type="ORF">PCOR1329_LOCUS37412</name>
</gene>
<evidence type="ECO:0000313" key="2">
    <source>
        <dbReference type="EMBL" id="CAK0842812.1"/>
    </source>
</evidence>
<feature type="chain" id="PRO_5045551578" evidence="1">
    <location>
        <begin position="21"/>
        <end position="266"/>
    </location>
</feature>
<dbReference type="Proteomes" id="UP001189429">
    <property type="component" value="Unassembled WGS sequence"/>
</dbReference>
<evidence type="ECO:0000256" key="1">
    <source>
        <dbReference type="SAM" id="SignalP"/>
    </source>
</evidence>
<name>A0ABN9TB51_9DINO</name>
<protein>
    <submittedName>
        <fullName evidence="2">Uncharacterized protein</fullName>
    </submittedName>
</protein>
<keyword evidence="1" id="KW-0732">Signal</keyword>
<evidence type="ECO:0000313" key="3">
    <source>
        <dbReference type="Proteomes" id="UP001189429"/>
    </source>
</evidence>
<dbReference type="EMBL" id="CAUYUJ010014535">
    <property type="protein sequence ID" value="CAK0842812.1"/>
    <property type="molecule type" value="Genomic_DNA"/>
</dbReference>
<sequence>MVPFWAVVLAFMQFEGVGAAAKVASASAGAMVVDHDGRTIGRASAGATALVRRQAADGQLQRSLFVRARWGVVDTNSFVESGSGSLSTRRESARTATVGLHDFIVEEHEAEALAAWQKFYGAQQQEGACPLPASGFDCEQGHECTFKDAELQTFKVLNHGSLTETVFSNGGTAYFFGENSPSVPPYYLAKLQCSGEVLLKAPAAESGDKVDKESCSSYKAVQSVTVGNNTWKSSVERLIRRHGGGSLHRHECVFCERRGLGGGMLA</sequence>
<comment type="caution">
    <text evidence="2">The sequence shown here is derived from an EMBL/GenBank/DDBJ whole genome shotgun (WGS) entry which is preliminary data.</text>
</comment>
<keyword evidence="3" id="KW-1185">Reference proteome</keyword>
<feature type="signal peptide" evidence="1">
    <location>
        <begin position="1"/>
        <end position="20"/>
    </location>
</feature>
<accession>A0ABN9TB51</accession>